<evidence type="ECO:0000313" key="3">
    <source>
        <dbReference type="Proteomes" id="UP000004994"/>
    </source>
</evidence>
<evidence type="ECO:0000313" key="2">
    <source>
        <dbReference type="EnsemblPlants" id="Solyc02g021368.1.1"/>
    </source>
</evidence>
<organism evidence="2">
    <name type="scientific">Solanum lycopersicum</name>
    <name type="common">Tomato</name>
    <name type="synonym">Lycopersicon esculentum</name>
    <dbReference type="NCBI Taxonomy" id="4081"/>
    <lineage>
        <taxon>Eukaryota</taxon>
        <taxon>Viridiplantae</taxon>
        <taxon>Streptophyta</taxon>
        <taxon>Embryophyta</taxon>
        <taxon>Tracheophyta</taxon>
        <taxon>Spermatophyta</taxon>
        <taxon>Magnoliopsida</taxon>
        <taxon>eudicotyledons</taxon>
        <taxon>Gunneridae</taxon>
        <taxon>Pentapetalae</taxon>
        <taxon>asterids</taxon>
        <taxon>lamiids</taxon>
        <taxon>Solanales</taxon>
        <taxon>Solanaceae</taxon>
        <taxon>Solanoideae</taxon>
        <taxon>Solaneae</taxon>
        <taxon>Solanum</taxon>
        <taxon>Solanum subgen. Lycopersicon</taxon>
    </lineage>
</organism>
<dbReference type="Proteomes" id="UP000004994">
    <property type="component" value="Chromosome 2"/>
</dbReference>
<feature type="transmembrane region" description="Helical" evidence="1">
    <location>
        <begin position="18"/>
        <end position="42"/>
    </location>
</feature>
<evidence type="ECO:0008006" key="4">
    <source>
        <dbReference type="Google" id="ProtNLM"/>
    </source>
</evidence>
<proteinExistence type="predicted"/>
<keyword evidence="1" id="KW-0472">Membrane</keyword>
<keyword evidence="1" id="KW-0812">Transmembrane</keyword>
<reference evidence="2" key="1">
    <citation type="journal article" date="2012" name="Nature">
        <title>The tomato genome sequence provides insights into fleshy fruit evolution.</title>
        <authorList>
            <consortium name="Tomato Genome Consortium"/>
        </authorList>
    </citation>
    <scope>NUCLEOTIDE SEQUENCE [LARGE SCALE GENOMIC DNA]</scope>
    <source>
        <strain evidence="2">cv. Heinz 1706</strain>
    </source>
</reference>
<dbReference type="EnsemblPlants" id="Solyc02g021368.1.1">
    <property type="protein sequence ID" value="Solyc02g021368.1.1"/>
    <property type="gene ID" value="Solyc02g021368.1"/>
</dbReference>
<protein>
    <recommendedName>
        <fullName evidence="4">Ribosomal protein S3</fullName>
    </recommendedName>
</protein>
<name>A0A3Q7FGK7_SOLLC</name>
<keyword evidence="1" id="KW-1133">Transmembrane helix</keyword>
<dbReference type="InterPro" id="IPR044954">
    <property type="entry name" value="Ribosomal_uS3m_plant"/>
</dbReference>
<dbReference type="Gramene" id="Solyc02g021368.1.1">
    <property type="protein sequence ID" value="Solyc02g021368.1.1"/>
    <property type="gene ID" value="Solyc02g021368.1"/>
</dbReference>
<dbReference type="PANTHER" id="PTHR35928">
    <property type="entry name" value="RIBOSOMAL PROTEIN S3, MITOCHONDRIAL"/>
    <property type="match status" value="1"/>
</dbReference>
<sequence length="232" mass="27389">YQDVNLISFFGSICLPKRLTFCFCLGCVIIHFPKSAFIHFFLPRRPQRLNRHKKSKLVDRVSSFKRRYRKRTKQSERLGVGKKVESIRLDDREKQNEIRIFPKKKQGYGYHHRSPSIKKNLSKSLHRAFKHSKYTGIENNVAFWIEIDVSFIKTNLLKFFFPKKSRYDRLTSHLLKRTLPVVHPSLNYLVMRYLLNTKKKIHFDPIIVLNNFMVPGVTEPSKMEGANAHGKA</sequence>
<dbReference type="AlphaFoldDB" id="A0A3Q7FGK7"/>
<reference evidence="2" key="2">
    <citation type="submission" date="2019-01" db="UniProtKB">
        <authorList>
            <consortium name="EnsemblPlants"/>
        </authorList>
    </citation>
    <scope>IDENTIFICATION</scope>
    <source>
        <strain evidence="2">cv. Heinz 1706</strain>
    </source>
</reference>
<keyword evidence="3" id="KW-1185">Reference proteome</keyword>
<evidence type="ECO:0000256" key="1">
    <source>
        <dbReference type="SAM" id="Phobius"/>
    </source>
</evidence>
<accession>A0A3Q7FGK7</accession>
<dbReference type="InParanoid" id="A0A3Q7FGK7"/>
<dbReference type="PANTHER" id="PTHR35928:SF2">
    <property type="entry name" value="SMALL RIBOSOMAL SUBUNIT PROTEIN US3M"/>
    <property type="match status" value="1"/>
</dbReference>